<evidence type="ECO:0000313" key="2">
    <source>
        <dbReference type="Proteomes" id="UP001312865"/>
    </source>
</evidence>
<reference evidence="1 2" key="1">
    <citation type="journal article" date="2018" name="J. Microbiol.">
        <title>Bacillus spongiae sp. nov., isolated from sponge of Jeju Island.</title>
        <authorList>
            <person name="Lee G.E."/>
            <person name="Im W.T."/>
            <person name="Park J.S."/>
        </authorList>
    </citation>
    <scope>NUCLEOTIDE SEQUENCE [LARGE SCALE GENOMIC DNA]</scope>
    <source>
        <strain evidence="1 2">135PIL107-10</strain>
    </source>
</reference>
<protein>
    <submittedName>
        <fullName evidence="1">DUF4362 domain-containing protein</fullName>
    </submittedName>
</protein>
<dbReference type="InterPro" id="IPR025372">
    <property type="entry name" value="DUF4362"/>
</dbReference>
<evidence type="ECO:0000313" key="1">
    <source>
        <dbReference type="EMBL" id="MEI5908979.1"/>
    </source>
</evidence>
<sequence>MRSVTIGIIFIMLFITGCQTNNEEVVNTHGEIENLKRLNSFIQSVENQSNDVIDYVRYGIEGQRGLMTLTFDGEQVNVSYSVDGNFIEKFSCKKIEIEKGNEMKKYILVQCSGNFNGDLELLSVPNK</sequence>
<dbReference type="EMBL" id="JBBAXC010000018">
    <property type="protein sequence ID" value="MEI5908979.1"/>
    <property type="molecule type" value="Genomic_DNA"/>
</dbReference>
<accession>A0ABU8HHW5</accession>
<comment type="caution">
    <text evidence="1">The sequence shown here is derived from an EMBL/GenBank/DDBJ whole genome shotgun (WGS) entry which is preliminary data.</text>
</comment>
<keyword evidence="2" id="KW-1185">Reference proteome</keyword>
<gene>
    <name evidence="1" type="ORF">WAK64_18175</name>
</gene>
<organism evidence="1 2">
    <name type="scientific">Bacillus spongiae</name>
    <dbReference type="NCBI Taxonomy" id="2683610"/>
    <lineage>
        <taxon>Bacteria</taxon>
        <taxon>Bacillati</taxon>
        <taxon>Bacillota</taxon>
        <taxon>Bacilli</taxon>
        <taxon>Bacillales</taxon>
        <taxon>Bacillaceae</taxon>
        <taxon>Bacillus</taxon>
    </lineage>
</organism>
<name>A0ABU8HHW5_9BACI</name>
<dbReference type="PROSITE" id="PS51257">
    <property type="entry name" value="PROKAR_LIPOPROTEIN"/>
    <property type="match status" value="1"/>
</dbReference>
<dbReference type="Pfam" id="PF14275">
    <property type="entry name" value="DUF4362"/>
    <property type="match status" value="1"/>
</dbReference>
<dbReference type="Proteomes" id="UP001312865">
    <property type="component" value="Unassembled WGS sequence"/>
</dbReference>
<dbReference type="RefSeq" id="WP_336588426.1">
    <property type="nucleotide sequence ID" value="NZ_JBBAXC010000018.1"/>
</dbReference>
<proteinExistence type="predicted"/>